<dbReference type="NCBIfam" id="TIGR03843">
    <property type="entry name" value="SCO1664 family protein"/>
    <property type="match status" value="1"/>
</dbReference>
<protein>
    <recommendedName>
        <fullName evidence="1">PI3K/PI4K catalytic domain-containing protein</fullName>
    </recommendedName>
</protein>
<name>A0A381PAM3_9ZZZZ</name>
<sequence length="231" mass="25890">VDVETAHGVLVHGDIEILARMPYSSNATFLVRVTRAGVAVNGIYKPVKGERPLWDFPPGLHRREIAAYELSDELGWDVVPPTVERMGPHGTGSIQLFIDANFDQHHFTLVKNAVHHPDLRKLCALDLLANNTDRKAGHCLLSKWGRVYGIDHGLCFSRDFKLRTVIWDFADEPIGEELLEGIEAVAAGEAIRAARWLEEEEADALTHRAQRLSASPIFPTDDGHRWPWPLI</sequence>
<feature type="domain" description="PI3K/PI4K catalytic" evidence="1">
    <location>
        <begin position="88"/>
        <end position="183"/>
    </location>
</feature>
<evidence type="ECO:0000259" key="1">
    <source>
        <dbReference type="Pfam" id="PF00454"/>
    </source>
</evidence>
<dbReference type="InterPro" id="IPR022292">
    <property type="entry name" value="CHP03843"/>
</dbReference>
<dbReference type="Pfam" id="PF00454">
    <property type="entry name" value="PI3_PI4_kinase"/>
    <property type="match status" value="1"/>
</dbReference>
<feature type="non-terminal residue" evidence="2">
    <location>
        <position position="1"/>
    </location>
</feature>
<proteinExistence type="predicted"/>
<evidence type="ECO:0000313" key="2">
    <source>
        <dbReference type="EMBL" id="SUZ64032.1"/>
    </source>
</evidence>
<dbReference type="InterPro" id="IPR000403">
    <property type="entry name" value="PI3/4_kinase_cat_dom"/>
</dbReference>
<dbReference type="EMBL" id="UINC01000928">
    <property type="protein sequence ID" value="SUZ64032.1"/>
    <property type="molecule type" value="Genomic_DNA"/>
</dbReference>
<reference evidence="2" key="1">
    <citation type="submission" date="2018-05" db="EMBL/GenBank/DDBJ databases">
        <authorList>
            <person name="Lanie J.A."/>
            <person name="Ng W.-L."/>
            <person name="Kazmierczak K.M."/>
            <person name="Andrzejewski T.M."/>
            <person name="Davidsen T.M."/>
            <person name="Wayne K.J."/>
            <person name="Tettelin H."/>
            <person name="Glass J.I."/>
            <person name="Rusch D."/>
            <person name="Podicherti R."/>
            <person name="Tsui H.-C.T."/>
            <person name="Winkler M.E."/>
        </authorList>
    </citation>
    <scope>NUCLEOTIDE SEQUENCE</scope>
</reference>
<organism evidence="2">
    <name type="scientific">marine metagenome</name>
    <dbReference type="NCBI Taxonomy" id="408172"/>
    <lineage>
        <taxon>unclassified sequences</taxon>
        <taxon>metagenomes</taxon>
        <taxon>ecological metagenomes</taxon>
    </lineage>
</organism>
<gene>
    <name evidence="2" type="ORF">METZ01_LOCUS16886</name>
</gene>
<accession>A0A381PAM3</accession>
<dbReference type="AlphaFoldDB" id="A0A381PAM3"/>